<dbReference type="AlphaFoldDB" id="A0A0E9SPE6"/>
<evidence type="ECO:0000313" key="1">
    <source>
        <dbReference type="EMBL" id="JAH43127.1"/>
    </source>
</evidence>
<dbReference type="EMBL" id="GBXM01071935">
    <property type="protein sequence ID" value="JAH36642.1"/>
    <property type="molecule type" value="Transcribed_RNA"/>
</dbReference>
<protein>
    <submittedName>
        <fullName evidence="1">Uncharacterized protein</fullName>
    </submittedName>
</protein>
<organism evidence="1">
    <name type="scientific">Anguilla anguilla</name>
    <name type="common">European freshwater eel</name>
    <name type="synonym">Muraena anguilla</name>
    <dbReference type="NCBI Taxonomy" id="7936"/>
    <lineage>
        <taxon>Eukaryota</taxon>
        <taxon>Metazoa</taxon>
        <taxon>Chordata</taxon>
        <taxon>Craniata</taxon>
        <taxon>Vertebrata</taxon>
        <taxon>Euteleostomi</taxon>
        <taxon>Actinopterygii</taxon>
        <taxon>Neopterygii</taxon>
        <taxon>Teleostei</taxon>
        <taxon>Anguilliformes</taxon>
        <taxon>Anguillidae</taxon>
        <taxon>Anguilla</taxon>
    </lineage>
</organism>
<sequence length="32" mass="3637">MLVNSMLANVGRCIFPWLVRRHATRLATALPE</sequence>
<reference evidence="1" key="1">
    <citation type="submission" date="2014-11" db="EMBL/GenBank/DDBJ databases">
        <authorList>
            <person name="Amaro Gonzalez C."/>
        </authorList>
    </citation>
    <scope>NUCLEOTIDE SEQUENCE</scope>
</reference>
<proteinExistence type="predicted"/>
<dbReference type="EMBL" id="GBXM01065450">
    <property type="protein sequence ID" value="JAH43127.1"/>
    <property type="molecule type" value="Transcribed_RNA"/>
</dbReference>
<accession>A0A0E9SPE6</accession>
<reference evidence="1" key="2">
    <citation type="journal article" date="2015" name="Fish Shellfish Immunol.">
        <title>Early steps in the European eel (Anguilla anguilla)-Vibrio vulnificus interaction in the gills: Role of the RtxA13 toxin.</title>
        <authorList>
            <person name="Callol A."/>
            <person name="Pajuelo D."/>
            <person name="Ebbesson L."/>
            <person name="Teles M."/>
            <person name="MacKenzie S."/>
            <person name="Amaro C."/>
        </authorList>
    </citation>
    <scope>NUCLEOTIDE SEQUENCE</scope>
</reference>
<name>A0A0E9SPE6_ANGAN</name>